<reference evidence="9" key="1">
    <citation type="submission" date="2022-07" db="EMBL/GenBank/DDBJ databases">
        <title>Complete Genome Sequence of the Radioresistant Bacterium Deinococcus aetherius ST0316, Isolated from the Air Dust collected in Lower Stratosphere above Japan.</title>
        <authorList>
            <person name="Satoh K."/>
            <person name="Hagiwara K."/>
            <person name="Katsumata K."/>
            <person name="Kubo A."/>
            <person name="Yokobori S."/>
            <person name="Yamagishi A."/>
            <person name="Oono Y."/>
            <person name="Narumi I."/>
        </authorList>
    </citation>
    <scope>NUCLEOTIDE SEQUENCE</scope>
    <source>
        <strain evidence="9">ST0316</strain>
    </source>
</reference>
<organism evidence="9 10">
    <name type="scientific">Deinococcus aetherius</name>
    <dbReference type="NCBI Taxonomy" id="200252"/>
    <lineage>
        <taxon>Bacteria</taxon>
        <taxon>Thermotogati</taxon>
        <taxon>Deinococcota</taxon>
        <taxon>Deinococci</taxon>
        <taxon>Deinococcales</taxon>
        <taxon>Deinococcaceae</taxon>
        <taxon>Deinococcus</taxon>
    </lineage>
</organism>
<dbReference type="Gene3D" id="3.40.50.1010">
    <property type="entry name" value="5'-nuclease"/>
    <property type="match status" value="1"/>
</dbReference>
<dbReference type="Proteomes" id="UP001064971">
    <property type="component" value="Chromosome"/>
</dbReference>
<dbReference type="InterPro" id="IPR050556">
    <property type="entry name" value="Type_II_TA_system_RNase"/>
</dbReference>
<keyword evidence="2" id="KW-1277">Toxin-antitoxin system</keyword>
<dbReference type="InterPro" id="IPR029060">
    <property type="entry name" value="PIN-like_dom_sf"/>
</dbReference>
<protein>
    <submittedName>
        <fullName evidence="9">Ribonuclease VapC</fullName>
    </submittedName>
</protein>
<name>A0ABM8ACZ9_9DEIO</name>
<evidence type="ECO:0000256" key="3">
    <source>
        <dbReference type="ARBA" id="ARBA00022722"/>
    </source>
</evidence>
<gene>
    <name evidence="9" type="primary">vapC_5</name>
    <name evidence="9" type="ORF">DAETH_14750</name>
</gene>
<evidence type="ECO:0000256" key="5">
    <source>
        <dbReference type="ARBA" id="ARBA00022801"/>
    </source>
</evidence>
<dbReference type="InterPro" id="IPR002716">
    <property type="entry name" value="PIN_dom"/>
</dbReference>
<evidence type="ECO:0000256" key="6">
    <source>
        <dbReference type="ARBA" id="ARBA00022842"/>
    </source>
</evidence>
<feature type="domain" description="PIN" evidence="8">
    <location>
        <begin position="4"/>
        <end position="116"/>
    </location>
</feature>
<dbReference type="RefSeq" id="WP_264777267.1">
    <property type="nucleotide sequence ID" value="NZ_AP026560.1"/>
</dbReference>
<evidence type="ECO:0000313" key="10">
    <source>
        <dbReference type="Proteomes" id="UP001064971"/>
    </source>
</evidence>
<comment type="cofactor">
    <cofactor evidence="1">
        <name>Mg(2+)</name>
        <dbReference type="ChEBI" id="CHEBI:18420"/>
    </cofactor>
</comment>
<accession>A0ABM8ACZ9</accession>
<proteinExistence type="inferred from homology"/>
<evidence type="ECO:0000256" key="4">
    <source>
        <dbReference type="ARBA" id="ARBA00022723"/>
    </source>
</evidence>
<sequence>MSAVLVDTDVISYSFKRDPRARPFDAYLESRNVLYSFQTDAELRFWALERGWGVRRRQQLETFLEPYTLIGHDPDISGRWAAVMHEARRAGRRMLAADAWIAATALEVGVPLVTNNAADYAGLSGLELVSFQEGP</sequence>
<keyword evidence="6" id="KW-0460">Magnesium</keyword>
<dbReference type="EMBL" id="AP026560">
    <property type="protein sequence ID" value="BDP41506.1"/>
    <property type="molecule type" value="Genomic_DNA"/>
</dbReference>
<keyword evidence="4" id="KW-0479">Metal-binding</keyword>
<evidence type="ECO:0000259" key="8">
    <source>
        <dbReference type="Pfam" id="PF01850"/>
    </source>
</evidence>
<keyword evidence="5" id="KW-0378">Hydrolase</keyword>
<keyword evidence="10" id="KW-1185">Reference proteome</keyword>
<comment type="similarity">
    <text evidence="7">Belongs to the PINc/VapC protein family.</text>
</comment>
<dbReference type="PANTHER" id="PTHR33653">
    <property type="entry name" value="RIBONUCLEASE VAPC2"/>
    <property type="match status" value="1"/>
</dbReference>
<evidence type="ECO:0000256" key="2">
    <source>
        <dbReference type="ARBA" id="ARBA00022649"/>
    </source>
</evidence>
<keyword evidence="3" id="KW-0540">Nuclease</keyword>
<evidence type="ECO:0000256" key="1">
    <source>
        <dbReference type="ARBA" id="ARBA00001946"/>
    </source>
</evidence>
<dbReference type="SUPFAM" id="SSF88723">
    <property type="entry name" value="PIN domain-like"/>
    <property type="match status" value="1"/>
</dbReference>
<evidence type="ECO:0000313" key="9">
    <source>
        <dbReference type="EMBL" id="BDP41506.1"/>
    </source>
</evidence>
<evidence type="ECO:0000256" key="7">
    <source>
        <dbReference type="ARBA" id="ARBA00038093"/>
    </source>
</evidence>
<dbReference type="PANTHER" id="PTHR33653:SF1">
    <property type="entry name" value="RIBONUCLEASE VAPC2"/>
    <property type="match status" value="1"/>
</dbReference>
<dbReference type="Pfam" id="PF01850">
    <property type="entry name" value="PIN"/>
    <property type="match status" value="1"/>
</dbReference>